<dbReference type="Proteomes" id="UP000231503">
    <property type="component" value="Unassembled WGS sequence"/>
</dbReference>
<accession>A0A2H0TE81</accession>
<organism evidence="1 2">
    <name type="scientific">Candidatus Niyogibacteria bacterium CG10_big_fil_rev_8_21_14_0_10_46_36</name>
    <dbReference type="NCBI Taxonomy" id="1974726"/>
    <lineage>
        <taxon>Bacteria</taxon>
        <taxon>Candidatus Niyogiibacteriota</taxon>
    </lineage>
</organism>
<reference evidence="2" key="1">
    <citation type="submission" date="2017-09" db="EMBL/GenBank/DDBJ databases">
        <title>Depth-based differentiation of microbial function through sediment-hosted aquifers and enrichment of novel symbionts in the deep terrestrial subsurface.</title>
        <authorList>
            <person name="Probst A.J."/>
            <person name="Ladd B."/>
            <person name="Jarett J.K."/>
            <person name="Geller-Mcgrath D.E."/>
            <person name="Sieber C.M.K."/>
            <person name="Emerson J.B."/>
            <person name="Anantharaman K."/>
            <person name="Thomas B.C."/>
            <person name="Malmstrom R."/>
            <person name="Stieglmeier M."/>
            <person name="Klingl A."/>
            <person name="Woyke T."/>
            <person name="Ryan C.M."/>
            <person name="Banfield J.F."/>
        </authorList>
    </citation>
    <scope>NUCLEOTIDE SEQUENCE [LARGE SCALE GENOMIC DNA]</scope>
</reference>
<comment type="caution">
    <text evidence="1">The sequence shown here is derived from an EMBL/GenBank/DDBJ whole genome shotgun (WGS) entry which is preliminary data.</text>
</comment>
<dbReference type="AlphaFoldDB" id="A0A2H0TE81"/>
<evidence type="ECO:0000313" key="1">
    <source>
        <dbReference type="EMBL" id="PIR69853.1"/>
    </source>
</evidence>
<gene>
    <name evidence="1" type="ORF">COU47_00230</name>
</gene>
<sequence>MATNSSKHHHRKGLIRGRIQVFNPRNKRWTKIDTETHEFIDQYSRRWKAFKSIKKVGKKV</sequence>
<evidence type="ECO:0000313" key="2">
    <source>
        <dbReference type="Proteomes" id="UP000231503"/>
    </source>
</evidence>
<dbReference type="EMBL" id="PFCO01000001">
    <property type="protein sequence ID" value="PIR69853.1"/>
    <property type="molecule type" value="Genomic_DNA"/>
</dbReference>
<proteinExistence type="predicted"/>
<name>A0A2H0TE81_9BACT</name>
<protein>
    <submittedName>
        <fullName evidence="1">Uncharacterized protein</fullName>
    </submittedName>
</protein>